<proteinExistence type="predicted"/>
<gene>
    <name evidence="1" type="ORF">NCTC9177_06863</name>
</gene>
<evidence type="ECO:0000313" key="2">
    <source>
        <dbReference type="Proteomes" id="UP000254545"/>
    </source>
</evidence>
<organism evidence="1 2">
    <name type="scientific">Klebsiella variicola</name>
    <dbReference type="NCBI Taxonomy" id="244366"/>
    <lineage>
        <taxon>Bacteria</taxon>
        <taxon>Pseudomonadati</taxon>
        <taxon>Pseudomonadota</taxon>
        <taxon>Gammaproteobacteria</taxon>
        <taxon>Enterobacterales</taxon>
        <taxon>Enterobacteriaceae</taxon>
        <taxon>Klebsiella/Raoultella group</taxon>
        <taxon>Klebsiella</taxon>
        <taxon>Klebsiella pneumoniae complex</taxon>
    </lineage>
</organism>
<accession>A0A7H4MRF3</accession>
<dbReference type="EMBL" id="UGKR01000003">
    <property type="protein sequence ID" value="STS92903.1"/>
    <property type="molecule type" value="Genomic_DNA"/>
</dbReference>
<protein>
    <submittedName>
        <fullName evidence="1">Alkanesulfonates-binding protein</fullName>
    </submittedName>
</protein>
<comment type="caution">
    <text evidence="1">The sequence shown here is derived from an EMBL/GenBank/DDBJ whole genome shotgun (WGS) entry which is preliminary data.</text>
</comment>
<reference evidence="1 2" key="1">
    <citation type="submission" date="2018-06" db="EMBL/GenBank/DDBJ databases">
        <authorList>
            <consortium name="Pathogen Informatics"/>
            <person name="Doyle S."/>
        </authorList>
    </citation>
    <scope>NUCLEOTIDE SEQUENCE [LARGE SCALE GENOMIC DNA]</scope>
    <source>
        <strain evidence="1 2">NCTC9177</strain>
    </source>
</reference>
<name>A0A7H4MRF3_KLEVA</name>
<dbReference type="AlphaFoldDB" id="A0A7H4MRF3"/>
<dbReference type="Gene3D" id="3.40.190.10">
    <property type="entry name" value="Periplasmic binding protein-like II"/>
    <property type="match status" value="1"/>
</dbReference>
<evidence type="ECO:0000313" key="1">
    <source>
        <dbReference type="EMBL" id="STS92903.1"/>
    </source>
</evidence>
<sequence>MTPAVYNEQQALADTFTRIGLLPVKVDVRSATWSLDKP</sequence>
<dbReference type="Proteomes" id="UP000254545">
    <property type="component" value="Unassembled WGS sequence"/>
</dbReference>